<dbReference type="OrthoDB" id="378654at2"/>
<protein>
    <recommendedName>
        <fullName evidence="3">DUF1853 domain-containing protein</fullName>
    </recommendedName>
</protein>
<gene>
    <name evidence="1" type="ORF">Mag101_03365</name>
</gene>
<evidence type="ECO:0000313" key="2">
    <source>
        <dbReference type="Proteomes" id="UP000188219"/>
    </source>
</evidence>
<dbReference type="AlphaFoldDB" id="A0A1Q2M241"/>
<sequence length="300" mass="33558">MTALLPTATPDHWDNFLWMLDAIDIAPGFPLPWLPQTRHRALADYFSSSGVRAQLEAPLQETLQQCSSRRLGIYFEQLWGFAFTHHPDYTLLARNLPIRAEGKTLGELDFVVRHHPDSTVEHWELALKFYLQIDDYWVGPGLKDRLDIKLQRMHDHQLPVALGDTARAVLGNQGIQLDRQWALMPGRLFQPLASLAAPAPLPGAYWWADLATFHAHFPTSRRDNTWLQLPKPCWLAPCSLGATESTPASTETAPELGEALLSRGPICVARSSPAGELSRGFLVPADWHTRALASIPRQAS</sequence>
<dbReference type="Pfam" id="PF08907">
    <property type="entry name" value="DUF1853"/>
    <property type="match status" value="1"/>
</dbReference>
<evidence type="ECO:0008006" key="3">
    <source>
        <dbReference type="Google" id="ProtNLM"/>
    </source>
</evidence>
<dbReference type="EMBL" id="CP019650">
    <property type="protein sequence ID" value="AQQ66785.1"/>
    <property type="molecule type" value="Genomic_DNA"/>
</dbReference>
<dbReference type="RefSeq" id="WP_077400777.1">
    <property type="nucleotide sequence ID" value="NZ_CP019650.1"/>
</dbReference>
<dbReference type="STRING" id="260552.Mag101_03365"/>
<proteinExistence type="predicted"/>
<name>A0A1Q2M241_9GAMM</name>
<dbReference type="Proteomes" id="UP000188219">
    <property type="component" value="Chromosome"/>
</dbReference>
<keyword evidence="2" id="KW-1185">Reference proteome</keyword>
<reference evidence="1" key="1">
    <citation type="submission" date="2017-02" db="EMBL/GenBank/DDBJ databases">
        <title>Genome of Microbulbifer agarilyticus GP101.</title>
        <authorList>
            <person name="Jung J."/>
            <person name="Bae S.S."/>
            <person name="Baek K."/>
        </authorList>
    </citation>
    <scope>NUCLEOTIDE SEQUENCE [LARGE SCALE GENOMIC DNA]</scope>
    <source>
        <strain evidence="1">GP101</strain>
    </source>
</reference>
<accession>A0A1Q2M241</accession>
<evidence type="ECO:0000313" key="1">
    <source>
        <dbReference type="EMBL" id="AQQ66785.1"/>
    </source>
</evidence>
<dbReference type="InterPro" id="IPR015003">
    <property type="entry name" value="DUF1853"/>
</dbReference>
<dbReference type="KEGG" id="maga:Mag101_03365"/>
<organism evidence="1 2">
    <name type="scientific">Microbulbifer agarilyticus</name>
    <dbReference type="NCBI Taxonomy" id="260552"/>
    <lineage>
        <taxon>Bacteria</taxon>
        <taxon>Pseudomonadati</taxon>
        <taxon>Pseudomonadota</taxon>
        <taxon>Gammaproteobacteria</taxon>
        <taxon>Cellvibrionales</taxon>
        <taxon>Microbulbiferaceae</taxon>
        <taxon>Microbulbifer</taxon>
    </lineage>
</organism>